<evidence type="ECO:0000313" key="2">
    <source>
        <dbReference type="Proteomes" id="UP000499080"/>
    </source>
</evidence>
<dbReference type="EMBL" id="BGPR01005954">
    <property type="protein sequence ID" value="GBN14833.1"/>
    <property type="molecule type" value="Genomic_DNA"/>
</dbReference>
<reference evidence="1 2" key="1">
    <citation type="journal article" date="2019" name="Sci. Rep.">
        <title>Orb-weaving spider Araneus ventricosus genome elucidates the spidroin gene catalogue.</title>
        <authorList>
            <person name="Kono N."/>
            <person name="Nakamura H."/>
            <person name="Ohtoshi R."/>
            <person name="Moran D.A.P."/>
            <person name="Shinohara A."/>
            <person name="Yoshida Y."/>
            <person name="Fujiwara M."/>
            <person name="Mori M."/>
            <person name="Tomita M."/>
            <person name="Arakawa K."/>
        </authorList>
    </citation>
    <scope>NUCLEOTIDE SEQUENCE [LARGE SCALE GENOMIC DNA]</scope>
</reference>
<dbReference type="AlphaFoldDB" id="A0A4Y2LLF9"/>
<evidence type="ECO:0000313" key="1">
    <source>
        <dbReference type="EMBL" id="GBN14833.1"/>
    </source>
</evidence>
<sequence length="85" mass="10031">MEKCSDTREQEIKEKALGKLRNGDMNFNEVLRRYNIPKPIQRSHRLELNKHNKFVKPKDLTKAMDKEIAEHVLTSHGQTTQNIFL</sequence>
<proteinExistence type="predicted"/>
<gene>
    <name evidence="1" type="ORF">AVEN_213320_1</name>
</gene>
<protein>
    <recommendedName>
        <fullName evidence="3">HTH psq-type domain-containing protein</fullName>
    </recommendedName>
</protein>
<name>A0A4Y2LLF9_ARAVE</name>
<dbReference type="Proteomes" id="UP000499080">
    <property type="component" value="Unassembled WGS sequence"/>
</dbReference>
<keyword evidence="2" id="KW-1185">Reference proteome</keyword>
<organism evidence="1 2">
    <name type="scientific">Araneus ventricosus</name>
    <name type="common">Orbweaver spider</name>
    <name type="synonym">Epeira ventricosa</name>
    <dbReference type="NCBI Taxonomy" id="182803"/>
    <lineage>
        <taxon>Eukaryota</taxon>
        <taxon>Metazoa</taxon>
        <taxon>Ecdysozoa</taxon>
        <taxon>Arthropoda</taxon>
        <taxon>Chelicerata</taxon>
        <taxon>Arachnida</taxon>
        <taxon>Araneae</taxon>
        <taxon>Araneomorphae</taxon>
        <taxon>Entelegynae</taxon>
        <taxon>Araneoidea</taxon>
        <taxon>Araneidae</taxon>
        <taxon>Araneus</taxon>
    </lineage>
</organism>
<accession>A0A4Y2LLF9</accession>
<comment type="caution">
    <text evidence="1">The sequence shown here is derived from an EMBL/GenBank/DDBJ whole genome shotgun (WGS) entry which is preliminary data.</text>
</comment>
<evidence type="ECO:0008006" key="3">
    <source>
        <dbReference type="Google" id="ProtNLM"/>
    </source>
</evidence>